<reference evidence="1" key="1">
    <citation type="submission" date="2022-03" db="EMBL/GenBank/DDBJ databases">
        <title>Phage cocktails constrain the growth of Enterococcus.</title>
        <authorList>
            <person name="Wandro S."/>
        </authorList>
    </citation>
    <scope>NUCLEOTIDE SEQUENCE</scope>
</reference>
<proteinExistence type="predicted"/>
<keyword evidence="2" id="KW-1185">Reference proteome</keyword>
<sequence length="66" mass="7899">MYEYLKERETELVLEQMEACERLSIELSRQEVDQITVTLIAQRIERISGRIEEVKQLVRYAGRRSL</sequence>
<evidence type="ECO:0000313" key="1">
    <source>
        <dbReference type="EMBL" id="UQT00369.1"/>
    </source>
</evidence>
<evidence type="ECO:0000313" key="2">
    <source>
        <dbReference type="Proteomes" id="UP001057444"/>
    </source>
</evidence>
<dbReference type="EMBL" id="ON113169">
    <property type="protein sequence ID" value="UQT00369.1"/>
    <property type="molecule type" value="Genomic_DNA"/>
</dbReference>
<dbReference type="Proteomes" id="UP001057444">
    <property type="component" value="Segment"/>
</dbReference>
<accession>A0A9E7J1V7</accession>
<protein>
    <submittedName>
        <fullName evidence="1">Uncharacterized protein</fullName>
    </submittedName>
</protein>
<name>A0A9E7J1V7_9CAUD</name>
<organism evidence="1 2">
    <name type="scientific">Enterococcus phage vB_OCPT_Bob</name>
    <dbReference type="NCBI Taxonomy" id="2922318"/>
    <lineage>
        <taxon>Viruses</taxon>
        <taxon>Duplodnaviria</taxon>
        <taxon>Heunggongvirae</taxon>
        <taxon>Uroviricota</taxon>
        <taxon>Caudoviricetes</taxon>
        <taxon>Herelleviridae</taxon>
        <taxon>Brockvirinae</taxon>
        <taxon>Kochikohdavirus</taxon>
        <taxon>Kochikohdavirus bob</taxon>
    </lineage>
</organism>
<gene>
    <name evidence="1" type="ORF">FGBNBECL_00011</name>
</gene>